<dbReference type="EMBL" id="CAMXCT030004368">
    <property type="protein sequence ID" value="CAL4796049.1"/>
    <property type="molecule type" value="Genomic_DNA"/>
</dbReference>
<protein>
    <submittedName>
        <fullName evidence="3">Uncharacterized protein</fullName>
    </submittedName>
</protein>
<organism evidence="3">
    <name type="scientific">Cladocopium goreaui</name>
    <dbReference type="NCBI Taxonomy" id="2562237"/>
    <lineage>
        <taxon>Eukaryota</taxon>
        <taxon>Sar</taxon>
        <taxon>Alveolata</taxon>
        <taxon>Dinophyceae</taxon>
        <taxon>Suessiales</taxon>
        <taxon>Symbiodiniaceae</taxon>
        <taxon>Cladocopium</taxon>
    </lineage>
</organism>
<evidence type="ECO:0000313" key="3">
    <source>
        <dbReference type="EMBL" id="CAI4008737.1"/>
    </source>
</evidence>
<dbReference type="Proteomes" id="UP001152797">
    <property type="component" value="Unassembled WGS sequence"/>
</dbReference>
<evidence type="ECO:0000256" key="2">
    <source>
        <dbReference type="SAM" id="MobiDB-lite"/>
    </source>
</evidence>
<proteinExistence type="predicted"/>
<dbReference type="EMBL" id="CAMXCT010004368">
    <property type="protein sequence ID" value="CAI4008737.1"/>
    <property type="molecule type" value="Genomic_DNA"/>
</dbReference>
<evidence type="ECO:0000313" key="5">
    <source>
        <dbReference type="Proteomes" id="UP001152797"/>
    </source>
</evidence>
<reference evidence="4" key="2">
    <citation type="submission" date="2024-04" db="EMBL/GenBank/DDBJ databases">
        <authorList>
            <person name="Chen Y."/>
            <person name="Shah S."/>
            <person name="Dougan E. K."/>
            <person name="Thang M."/>
            <person name="Chan C."/>
        </authorList>
    </citation>
    <scope>NUCLEOTIDE SEQUENCE [LARGE SCALE GENOMIC DNA]</scope>
</reference>
<evidence type="ECO:0000256" key="1">
    <source>
        <dbReference type="SAM" id="Coils"/>
    </source>
</evidence>
<evidence type="ECO:0000313" key="4">
    <source>
        <dbReference type="EMBL" id="CAL1162112.1"/>
    </source>
</evidence>
<dbReference type="OrthoDB" id="410104at2759"/>
<keyword evidence="1" id="KW-0175">Coiled coil</keyword>
<keyword evidence="5" id="KW-1185">Reference proteome</keyword>
<feature type="region of interest" description="Disordered" evidence="2">
    <location>
        <begin position="141"/>
        <end position="165"/>
    </location>
</feature>
<sequence>MVHRLDQLKAEEVELLKQCAELEQLLRSDPLSFENEALEVQLQQIHADHAQLLEELKGTREFYGRRINDMTSQLEDRSRATCTAQGHADCLGDLLLFHEDNGTLAGSYWRTQCVKRDDSIRFLSLKLQEYTVNSAEYHKRRSASFSGDSEVEKTSAESPTLARTASAPIQGVNQAAFKAAERAFKALNERHSGLCEELQRAEEQACKLEQAIETCELRCAGLDFASENDESHSDLKDEIRQCQDARASAHQLPSWALRCAWRDALDLRAAQLERVSAQLDSTKRSFDAANEELNWHATSAEALRTRLADVLRATAAEKRRGSEALAEEVRRKQTLQELLDRWFALRPEVPVPTACAQAQQLLAECEGS</sequence>
<name>A0A9P1DFE2_9DINO</name>
<comment type="caution">
    <text evidence="3">The sequence shown here is derived from an EMBL/GenBank/DDBJ whole genome shotgun (WGS) entry which is preliminary data.</text>
</comment>
<gene>
    <name evidence="3" type="ORF">C1SCF055_LOCUS34147</name>
</gene>
<dbReference type="EMBL" id="CAMXCT020004368">
    <property type="protein sequence ID" value="CAL1162112.1"/>
    <property type="molecule type" value="Genomic_DNA"/>
</dbReference>
<accession>A0A9P1DFE2</accession>
<dbReference type="AlphaFoldDB" id="A0A9P1DFE2"/>
<reference evidence="3" key="1">
    <citation type="submission" date="2022-10" db="EMBL/GenBank/DDBJ databases">
        <authorList>
            <person name="Chen Y."/>
            <person name="Dougan E. K."/>
            <person name="Chan C."/>
            <person name="Rhodes N."/>
            <person name="Thang M."/>
        </authorList>
    </citation>
    <scope>NUCLEOTIDE SEQUENCE</scope>
</reference>
<feature type="coiled-coil region" evidence="1">
    <location>
        <begin position="5"/>
        <end position="55"/>
    </location>
</feature>